<dbReference type="Proteomes" id="UP000238312">
    <property type="component" value="Unassembled WGS sequence"/>
</dbReference>
<protein>
    <submittedName>
        <fullName evidence="2">Uncharacterized protein</fullName>
    </submittedName>
</protein>
<dbReference type="EMBL" id="PVNG01000039">
    <property type="protein sequence ID" value="PRX48943.1"/>
    <property type="molecule type" value="Genomic_DNA"/>
</dbReference>
<proteinExistence type="predicted"/>
<gene>
    <name evidence="2" type="ORF">B0I32_13936</name>
</gene>
<feature type="coiled-coil region" evidence="1">
    <location>
        <begin position="172"/>
        <end position="210"/>
    </location>
</feature>
<reference evidence="2 3" key="1">
    <citation type="submission" date="2018-03" db="EMBL/GenBank/DDBJ databases">
        <title>Genomic Encyclopedia of Type Strains, Phase III (KMG-III): the genomes of soil and plant-associated and newly described type strains.</title>
        <authorList>
            <person name="Whitman W."/>
        </authorList>
    </citation>
    <scope>NUCLEOTIDE SEQUENCE [LARGE SCALE GENOMIC DNA]</scope>
    <source>
        <strain evidence="2 3">CGMCC 4.7104</strain>
    </source>
</reference>
<name>A0A2T0LXU6_9ACTN</name>
<evidence type="ECO:0000313" key="2">
    <source>
        <dbReference type="EMBL" id="PRX48943.1"/>
    </source>
</evidence>
<dbReference type="RefSeq" id="WP_181308777.1">
    <property type="nucleotide sequence ID" value="NZ_JBFAIL010000042.1"/>
</dbReference>
<accession>A0A2T0LXU6</accession>
<evidence type="ECO:0000256" key="1">
    <source>
        <dbReference type="SAM" id="Coils"/>
    </source>
</evidence>
<organism evidence="2 3">
    <name type="scientific">Nonomuraea fuscirosea</name>
    <dbReference type="NCBI Taxonomy" id="1291556"/>
    <lineage>
        <taxon>Bacteria</taxon>
        <taxon>Bacillati</taxon>
        <taxon>Actinomycetota</taxon>
        <taxon>Actinomycetes</taxon>
        <taxon>Streptosporangiales</taxon>
        <taxon>Streptosporangiaceae</taxon>
        <taxon>Nonomuraea</taxon>
    </lineage>
</organism>
<evidence type="ECO:0000313" key="3">
    <source>
        <dbReference type="Proteomes" id="UP000238312"/>
    </source>
</evidence>
<sequence>MPETRSTPPLVDAVTLHVTPYGDLRVLAKPNLATGVLRCLVRNPSVTGIFTLEPEFDRDTVDPATTRLKVHYGDELPAGAHTGTYRPHRPLIHGTVRLVDYSVLDARDPSPYGMRIYHRDATTGHRRARVPAAVTRHVTAVLATLATYWLQRPDLDRLRRAAARTLLRHVGLHRKLAAIAELEALIAHHRRELDEQRAQLARMYELLAEEALSGPAADGTHAAHDAA</sequence>
<keyword evidence="3" id="KW-1185">Reference proteome</keyword>
<dbReference type="AlphaFoldDB" id="A0A2T0LXU6"/>
<comment type="caution">
    <text evidence="2">The sequence shown here is derived from an EMBL/GenBank/DDBJ whole genome shotgun (WGS) entry which is preliminary data.</text>
</comment>
<keyword evidence="1" id="KW-0175">Coiled coil</keyword>